<reference evidence="1" key="1">
    <citation type="submission" date="2020-05" db="EMBL/GenBank/DDBJ databases">
        <title>Large-scale comparative analyses of tick genomes elucidate their genetic diversity and vector capacities.</title>
        <authorList>
            <person name="Jia N."/>
            <person name="Wang J."/>
            <person name="Shi W."/>
            <person name="Du L."/>
            <person name="Sun Y."/>
            <person name="Zhan W."/>
            <person name="Jiang J."/>
            <person name="Wang Q."/>
            <person name="Zhang B."/>
            <person name="Ji P."/>
            <person name="Sakyi L.B."/>
            <person name="Cui X."/>
            <person name="Yuan T."/>
            <person name="Jiang B."/>
            <person name="Yang W."/>
            <person name="Lam T.T.-Y."/>
            <person name="Chang Q."/>
            <person name="Ding S."/>
            <person name="Wang X."/>
            <person name="Zhu J."/>
            <person name="Ruan X."/>
            <person name="Zhao L."/>
            <person name="Wei J."/>
            <person name="Que T."/>
            <person name="Du C."/>
            <person name="Cheng J."/>
            <person name="Dai P."/>
            <person name="Han X."/>
            <person name="Huang E."/>
            <person name="Gao Y."/>
            <person name="Liu J."/>
            <person name="Shao H."/>
            <person name="Ye R."/>
            <person name="Li L."/>
            <person name="Wei W."/>
            <person name="Wang X."/>
            <person name="Wang C."/>
            <person name="Yang T."/>
            <person name="Huo Q."/>
            <person name="Li W."/>
            <person name="Guo W."/>
            <person name="Chen H."/>
            <person name="Zhou L."/>
            <person name="Ni X."/>
            <person name="Tian J."/>
            <person name="Zhou Y."/>
            <person name="Sheng Y."/>
            <person name="Liu T."/>
            <person name="Pan Y."/>
            <person name="Xia L."/>
            <person name="Li J."/>
            <person name="Zhao F."/>
            <person name="Cao W."/>
        </authorList>
    </citation>
    <scope>NUCLEOTIDE SEQUENCE</scope>
    <source>
        <strain evidence="1">Dsil-2018</strain>
    </source>
</reference>
<name>A0ACB8C3H1_DERSI</name>
<protein>
    <submittedName>
        <fullName evidence="1">Uncharacterized protein</fullName>
    </submittedName>
</protein>
<comment type="caution">
    <text evidence="1">The sequence shown here is derived from an EMBL/GenBank/DDBJ whole genome shotgun (WGS) entry which is preliminary data.</text>
</comment>
<gene>
    <name evidence="1" type="ORF">HPB49_012120</name>
</gene>
<accession>A0ACB8C3H1</accession>
<organism evidence="1 2">
    <name type="scientific">Dermacentor silvarum</name>
    <name type="common">Tick</name>
    <dbReference type="NCBI Taxonomy" id="543639"/>
    <lineage>
        <taxon>Eukaryota</taxon>
        <taxon>Metazoa</taxon>
        <taxon>Ecdysozoa</taxon>
        <taxon>Arthropoda</taxon>
        <taxon>Chelicerata</taxon>
        <taxon>Arachnida</taxon>
        <taxon>Acari</taxon>
        <taxon>Parasitiformes</taxon>
        <taxon>Ixodida</taxon>
        <taxon>Ixodoidea</taxon>
        <taxon>Ixodidae</taxon>
        <taxon>Rhipicephalinae</taxon>
        <taxon>Dermacentor</taxon>
    </lineage>
</organism>
<dbReference type="EMBL" id="CM023478">
    <property type="protein sequence ID" value="KAH7933388.1"/>
    <property type="molecule type" value="Genomic_DNA"/>
</dbReference>
<evidence type="ECO:0000313" key="2">
    <source>
        <dbReference type="Proteomes" id="UP000821865"/>
    </source>
</evidence>
<proteinExistence type="predicted"/>
<dbReference type="Proteomes" id="UP000821865">
    <property type="component" value="Chromosome 9"/>
</dbReference>
<evidence type="ECO:0000313" key="1">
    <source>
        <dbReference type="EMBL" id="KAH7933388.1"/>
    </source>
</evidence>
<keyword evidence="2" id="KW-1185">Reference proteome</keyword>
<sequence length="102" mass="11949">MATQNQRYTLVGFSRELDWKALNFVEPIPEYKTCNACGLVPRVTALLPCLHVVCQKCYEQCRHGDEHCCPLDGHRVLEEDVDWRKFTVNTLLKRKVRKLNCR</sequence>